<dbReference type="PROSITE" id="PS51272">
    <property type="entry name" value="SLH"/>
    <property type="match status" value="3"/>
</dbReference>
<feature type="domain" description="SLH" evidence="1">
    <location>
        <begin position="285"/>
        <end position="350"/>
    </location>
</feature>
<comment type="caution">
    <text evidence="2">The sequence shown here is derived from an EMBL/GenBank/DDBJ whole genome shotgun (WGS) entry which is preliminary data.</text>
</comment>
<feature type="domain" description="SLH" evidence="1">
    <location>
        <begin position="221"/>
        <end position="284"/>
    </location>
</feature>
<dbReference type="RefSeq" id="WP_109056740.1">
    <property type="nucleotide sequence ID" value="NZ_QFFM01000008.1"/>
</dbReference>
<evidence type="ECO:0000259" key="1">
    <source>
        <dbReference type="PROSITE" id="PS51272"/>
    </source>
</evidence>
<gene>
    <name evidence="2" type="ORF">DF196_04750</name>
</gene>
<proteinExistence type="predicted"/>
<dbReference type="Pfam" id="PF00395">
    <property type="entry name" value="SLH"/>
    <property type="match status" value="3"/>
</dbReference>
<sequence length="410" mass="43927">MSGPITDGESVWASEGRSKAMKHIGKALVAGLVALGMMMAGAVTANAADFSEGYISVTPGTVTASTIGNLNLKYSVEPLFGGDNPLFNGDAILTVVPISQTTPECPTVDGISGSHYAYFDDGWHMEHSYPDSPSSWWTPAPNALDNPTACDSYGVKFKGRDNQKYDGPVFQQLVPALTKWFADSSIKGVKFYINNESDVIEYWSDDVLFDRSSQGSGSESTPGSFSDVTDKTPHAADIKWLAEKKIAEGYKDGTFAPSGTVNRQDMAAFLYRLAGSPDFTPDWSKNPFADVSEGSDHAKEVLWLAQSGISKGYVNNGVTTFDGTAGVQRQDMAAFLKRLADLEQAASPSGEGKQFTDVNADTPHAEDIAWLAKTGVSEGYGNGSFGVGGTVLRQDMAAFLHRMNDNVLKK</sequence>
<reference evidence="2 3" key="1">
    <citation type="journal article" date="2018" name="Int. J. Syst. Evol. Microbiol.">
        <title>Bifidobacterium callitrichidarum sp. nov. from the faeces of the emperor tamarin (Saguinus imperator).</title>
        <authorList>
            <person name="Modesto M."/>
            <person name="Michelini S."/>
            <person name="Sansosti M.C."/>
            <person name="De Filippo C."/>
            <person name="Cavalieri D."/>
            <person name="Qvirist L."/>
            <person name="Andlid T."/>
            <person name="Spiezio C."/>
            <person name="Sandri C."/>
            <person name="Pascarelli S."/>
            <person name="Sgorbati B."/>
            <person name="Mattarelli P."/>
        </authorList>
    </citation>
    <scope>NUCLEOTIDE SEQUENCE [LARGE SCALE GENOMIC DNA]</scope>
    <source>
        <strain evidence="2 3">TRI 5</strain>
    </source>
</reference>
<keyword evidence="3" id="KW-1185">Reference proteome</keyword>
<dbReference type="AlphaFoldDB" id="A0A2U2NAI9"/>
<dbReference type="PANTHER" id="PTHR43308">
    <property type="entry name" value="OUTER MEMBRANE PROTEIN ALPHA-RELATED"/>
    <property type="match status" value="1"/>
</dbReference>
<evidence type="ECO:0000313" key="3">
    <source>
        <dbReference type="Proteomes" id="UP000245876"/>
    </source>
</evidence>
<dbReference type="EMBL" id="QFFM01000008">
    <property type="protein sequence ID" value="PWG66123.1"/>
    <property type="molecule type" value="Genomic_DNA"/>
</dbReference>
<name>A0A2U2NAI9_9BIFI</name>
<evidence type="ECO:0000313" key="2">
    <source>
        <dbReference type="EMBL" id="PWG66123.1"/>
    </source>
</evidence>
<feature type="domain" description="SLH" evidence="1">
    <location>
        <begin position="351"/>
        <end position="410"/>
    </location>
</feature>
<dbReference type="InterPro" id="IPR051465">
    <property type="entry name" value="Cell_Envelope_Struct_Comp"/>
</dbReference>
<dbReference type="InterPro" id="IPR001119">
    <property type="entry name" value="SLH_dom"/>
</dbReference>
<organism evidence="2 3">
    <name type="scientific">Bifidobacterium callitrichidarum</name>
    <dbReference type="NCBI Taxonomy" id="2052941"/>
    <lineage>
        <taxon>Bacteria</taxon>
        <taxon>Bacillati</taxon>
        <taxon>Actinomycetota</taxon>
        <taxon>Actinomycetes</taxon>
        <taxon>Bifidobacteriales</taxon>
        <taxon>Bifidobacteriaceae</taxon>
        <taxon>Bifidobacterium</taxon>
    </lineage>
</organism>
<dbReference type="OrthoDB" id="3231685at2"/>
<dbReference type="Proteomes" id="UP000245876">
    <property type="component" value="Unassembled WGS sequence"/>
</dbReference>
<protein>
    <recommendedName>
        <fullName evidence="1">SLH domain-containing protein</fullName>
    </recommendedName>
</protein>
<accession>A0A2U2NAI9</accession>